<keyword evidence="7" id="KW-1185">Reference proteome</keyword>
<protein>
    <recommendedName>
        <fullName evidence="5">Glycosyltransferase 61 catalytic domain-containing protein</fullName>
    </recommendedName>
</protein>
<organism evidence="6 7">
    <name type="scientific">Linum trigynum</name>
    <dbReference type="NCBI Taxonomy" id="586398"/>
    <lineage>
        <taxon>Eukaryota</taxon>
        <taxon>Viridiplantae</taxon>
        <taxon>Streptophyta</taxon>
        <taxon>Embryophyta</taxon>
        <taxon>Tracheophyta</taxon>
        <taxon>Spermatophyta</taxon>
        <taxon>Magnoliopsida</taxon>
        <taxon>eudicotyledons</taxon>
        <taxon>Gunneridae</taxon>
        <taxon>Pentapetalae</taxon>
        <taxon>rosids</taxon>
        <taxon>fabids</taxon>
        <taxon>Malpighiales</taxon>
        <taxon>Linaceae</taxon>
        <taxon>Linum</taxon>
    </lineage>
</organism>
<comment type="subcellular location">
    <subcellularLocation>
        <location evidence="1">Golgi apparatus membrane</location>
        <topology evidence="1">Single-pass type II membrane protein</topology>
    </subcellularLocation>
</comment>
<evidence type="ECO:0000256" key="2">
    <source>
        <dbReference type="ARBA" id="ARBA00022676"/>
    </source>
</evidence>
<keyword evidence="3" id="KW-0808">Transferase</keyword>
<reference evidence="6 7" key="1">
    <citation type="submission" date="2024-04" db="EMBL/GenBank/DDBJ databases">
        <authorList>
            <person name="Fracassetti M."/>
        </authorList>
    </citation>
    <scope>NUCLEOTIDE SEQUENCE [LARGE SCALE GENOMIC DNA]</scope>
</reference>
<dbReference type="InterPro" id="IPR007657">
    <property type="entry name" value="Glycosyltransferase_61"/>
</dbReference>
<name>A0AAV2FNP3_9ROSI</name>
<sequence>MKIKLNSWLAKQHEQKKSAAAAANSVSRREMFTWFLIFFSFYTMCREWDTLPSLHIMWSPGVLIDMANADQEIVRNRKISGTVNSTSASMLDESNNARTLQPNNKIKCNKGEASDLCNMVGDIRIDPDATTVYYVIPPKTDVILIAGDDTDNTTTTTTSSSWTIKPYARTDDASAMALVSEWSVKMVSPAGNDHQHLPNCTHVHDPPGVFFSLGGYSGNHYHGFTDVLIPLFVTSRPFDRQVELLVIDSQPWMVNKVKKIMQALSRYDEVDIDRSSKQDGKIHCFSRLVMGLKGRGKKELGISPLETDYTMKDFRQFLRSAYSLSKTTAIKLRTDDDDEGDKKNLMMNNPQLLIISRKGSRAFTNVNEIAGMATKLGYDVKVVEPDDKTMSQSAEMMNSCDVVVGVHGAGLTNMVFLPDNAVVVQVIPLALDWSAKIYYEEPTKEMNLRYLQYKIKKEESSLMGRYSPDHVVFTTPWSFKWEEFRSIYMQNQNVTVDLRRFRPTLVKALELLHH</sequence>
<dbReference type="EMBL" id="OZ034820">
    <property type="protein sequence ID" value="CAL1399976.1"/>
    <property type="molecule type" value="Genomic_DNA"/>
</dbReference>
<gene>
    <name evidence="6" type="ORF">LTRI10_LOCUS40133</name>
</gene>
<keyword evidence="4" id="KW-0325">Glycoprotein</keyword>
<evidence type="ECO:0000256" key="4">
    <source>
        <dbReference type="ARBA" id="ARBA00023180"/>
    </source>
</evidence>
<dbReference type="PANTHER" id="PTHR20961">
    <property type="entry name" value="GLYCOSYLTRANSFERASE"/>
    <property type="match status" value="1"/>
</dbReference>
<accession>A0AAV2FNP3</accession>
<dbReference type="GO" id="GO:0000139">
    <property type="term" value="C:Golgi membrane"/>
    <property type="evidence" value="ECO:0007669"/>
    <property type="project" value="UniProtKB-SubCell"/>
</dbReference>
<dbReference type="Pfam" id="PF04577">
    <property type="entry name" value="Glyco_transf_61"/>
    <property type="match status" value="1"/>
</dbReference>
<evidence type="ECO:0000313" key="6">
    <source>
        <dbReference type="EMBL" id="CAL1399976.1"/>
    </source>
</evidence>
<evidence type="ECO:0000259" key="5">
    <source>
        <dbReference type="Pfam" id="PF04577"/>
    </source>
</evidence>
<feature type="domain" description="Glycosyltransferase 61 catalytic" evidence="5">
    <location>
        <begin position="311"/>
        <end position="424"/>
    </location>
</feature>
<keyword evidence="2" id="KW-0328">Glycosyltransferase</keyword>
<dbReference type="AlphaFoldDB" id="A0AAV2FNP3"/>
<evidence type="ECO:0000256" key="1">
    <source>
        <dbReference type="ARBA" id="ARBA00004323"/>
    </source>
</evidence>
<dbReference type="Proteomes" id="UP001497516">
    <property type="component" value="Chromosome 7"/>
</dbReference>
<dbReference type="InterPro" id="IPR049625">
    <property type="entry name" value="Glyco_transf_61_cat"/>
</dbReference>
<evidence type="ECO:0000313" key="7">
    <source>
        <dbReference type="Proteomes" id="UP001497516"/>
    </source>
</evidence>
<evidence type="ECO:0000256" key="3">
    <source>
        <dbReference type="ARBA" id="ARBA00022679"/>
    </source>
</evidence>
<dbReference type="GO" id="GO:0016763">
    <property type="term" value="F:pentosyltransferase activity"/>
    <property type="evidence" value="ECO:0007669"/>
    <property type="project" value="UniProtKB-ARBA"/>
</dbReference>
<dbReference type="PANTHER" id="PTHR20961:SF5">
    <property type="entry name" value="GLYCOSYLTRANSFERASE-RELATED"/>
    <property type="match status" value="1"/>
</dbReference>
<proteinExistence type="predicted"/>